<accession>D6TDG5</accession>
<dbReference type="InParanoid" id="D6TDG5"/>
<evidence type="ECO:0000256" key="1">
    <source>
        <dbReference type="SAM" id="MobiDB-lite"/>
    </source>
</evidence>
<reference evidence="2 3" key="1">
    <citation type="journal article" date="2011" name="Stand. Genomic Sci.">
        <title>Non-contiguous finished genome sequence and contextual data of the filamentous soil bacterium Ktedonobacter racemifer type strain (SOSP1-21).</title>
        <authorList>
            <person name="Chang Y.J."/>
            <person name="Land M."/>
            <person name="Hauser L."/>
            <person name="Chertkov O."/>
            <person name="Del Rio T.G."/>
            <person name="Nolan M."/>
            <person name="Copeland A."/>
            <person name="Tice H."/>
            <person name="Cheng J.F."/>
            <person name="Lucas S."/>
            <person name="Han C."/>
            <person name="Goodwin L."/>
            <person name="Pitluck S."/>
            <person name="Ivanova N."/>
            <person name="Ovchinikova G."/>
            <person name="Pati A."/>
            <person name="Chen A."/>
            <person name="Palaniappan K."/>
            <person name="Mavromatis K."/>
            <person name="Liolios K."/>
            <person name="Brettin T."/>
            <person name="Fiebig A."/>
            <person name="Rohde M."/>
            <person name="Abt B."/>
            <person name="Goker M."/>
            <person name="Detter J.C."/>
            <person name="Woyke T."/>
            <person name="Bristow J."/>
            <person name="Eisen J.A."/>
            <person name="Markowitz V."/>
            <person name="Hugenholtz P."/>
            <person name="Kyrpides N.C."/>
            <person name="Klenk H.P."/>
            <person name="Lapidus A."/>
        </authorList>
    </citation>
    <scope>NUCLEOTIDE SEQUENCE [LARGE SCALE GENOMIC DNA]</scope>
    <source>
        <strain evidence="3">DSM 44963</strain>
    </source>
</reference>
<protein>
    <submittedName>
        <fullName evidence="2">Uncharacterized protein</fullName>
    </submittedName>
</protein>
<feature type="region of interest" description="Disordered" evidence="1">
    <location>
        <begin position="128"/>
        <end position="154"/>
    </location>
</feature>
<evidence type="ECO:0000313" key="2">
    <source>
        <dbReference type="EMBL" id="EFH88310.1"/>
    </source>
</evidence>
<sequence length="154" mass="16588">MESSRTEARKKFTVRHPILKKGICLVILISVMVLLFAVGTMIGATAPVSAASIKRTGAATSSAKTTTVVPTDIKINTTPEKSTAYGPNGAHYDECDQGGTHCYNYDDEGYWTYHFGNSKEVQRSNYTYWSEAGQEGNDEGNHGGSSQGNSHSSS</sequence>
<keyword evidence="3" id="KW-1185">Reference proteome</keyword>
<dbReference type="EMBL" id="ADVG01000001">
    <property type="protein sequence ID" value="EFH88310.1"/>
    <property type="molecule type" value="Genomic_DNA"/>
</dbReference>
<dbReference type="STRING" id="485913.Krac_9742"/>
<organism evidence="2 3">
    <name type="scientific">Ktedonobacter racemifer DSM 44963</name>
    <dbReference type="NCBI Taxonomy" id="485913"/>
    <lineage>
        <taxon>Bacteria</taxon>
        <taxon>Bacillati</taxon>
        <taxon>Chloroflexota</taxon>
        <taxon>Ktedonobacteria</taxon>
        <taxon>Ktedonobacterales</taxon>
        <taxon>Ktedonobacteraceae</taxon>
        <taxon>Ktedonobacter</taxon>
    </lineage>
</organism>
<gene>
    <name evidence="2" type="ORF">Krac_9742</name>
</gene>
<name>D6TDG5_KTERA</name>
<dbReference type="Proteomes" id="UP000004508">
    <property type="component" value="Unassembled WGS sequence"/>
</dbReference>
<proteinExistence type="predicted"/>
<evidence type="ECO:0000313" key="3">
    <source>
        <dbReference type="Proteomes" id="UP000004508"/>
    </source>
</evidence>
<dbReference type="AlphaFoldDB" id="D6TDG5"/>
<comment type="caution">
    <text evidence="2">The sequence shown here is derived from an EMBL/GenBank/DDBJ whole genome shotgun (WGS) entry which is preliminary data.</text>
</comment>